<evidence type="ECO:0000256" key="22">
    <source>
        <dbReference type="ARBA" id="ARBA00022943"/>
    </source>
</evidence>
<dbReference type="InterPro" id="IPR050839">
    <property type="entry name" value="Rho-assoc_Ser/Thr_Kinase"/>
</dbReference>
<evidence type="ECO:0000259" key="43">
    <source>
        <dbReference type="PROSITE" id="PS50011"/>
    </source>
</evidence>
<feature type="domain" description="HRDC" evidence="45">
    <location>
        <begin position="857"/>
        <end position="938"/>
    </location>
</feature>
<keyword evidence="25" id="KW-0206">Cytoskeleton</keyword>
<dbReference type="InterPro" id="IPR002121">
    <property type="entry name" value="HRDC_dom"/>
</dbReference>
<dbReference type="Proteomes" id="UP000278627">
    <property type="component" value="Unassembled WGS sequence"/>
</dbReference>
<dbReference type="InterPro" id="IPR046349">
    <property type="entry name" value="C1-like_sf"/>
</dbReference>
<dbReference type="PROSITE" id="PS00108">
    <property type="entry name" value="PROTEIN_KINASE_ST"/>
    <property type="match status" value="1"/>
</dbReference>
<dbReference type="SMART" id="SM00490">
    <property type="entry name" value="HELICc"/>
    <property type="match status" value="1"/>
</dbReference>
<keyword evidence="22" id="KW-0221">Differentiation</keyword>
<dbReference type="InterPro" id="IPR018982">
    <property type="entry name" value="RQC_domain"/>
</dbReference>
<evidence type="ECO:0000256" key="38">
    <source>
        <dbReference type="ARBA" id="ARBA00082807"/>
    </source>
</evidence>
<evidence type="ECO:0000256" key="7">
    <source>
        <dbReference type="ARBA" id="ARBA00009903"/>
    </source>
</evidence>
<evidence type="ECO:0000259" key="47">
    <source>
        <dbReference type="PROSITE" id="PS51194"/>
    </source>
</evidence>
<evidence type="ECO:0000256" key="14">
    <source>
        <dbReference type="ARBA" id="ARBA00022741"/>
    </source>
</evidence>
<feature type="region of interest" description="Disordered" evidence="42">
    <location>
        <begin position="996"/>
        <end position="1039"/>
    </location>
</feature>
<keyword evidence="24" id="KW-0238">DNA-binding</keyword>
<evidence type="ECO:0000256" key="4">
    <source>
        <dbReference type="ARBA" id="ARBA00004245"/>
    </source>
</evidence>
<proteinExistence type="inferred from homology"/>
<evidence type="ECO:0000256" key="15">
    <source>
        <dbReference type="ARBA" id="ARBA00022771"/>
    </source>
</evidence>
<evidence type="ECO:0000259" key="46">
    <source>
        <dbReference type="PROSITE" id="PS51192"/>
    </source>
</evidence>
<dbReference type="InterPro" id="IPR014001">
    <property type="entry name" value="Helicase_ATP-bd"/>
</dbReference>
<feature type="coiled-coil region" evidence="41">
    <location>
        <begin position="1955"/>
        <end position="2083"/>
    </location>
</feature>
<comment type="function">
    <text evidence="32">Negatively regulates mel-11 to relieve the inhibition of mlc-4, allowing contraction of the circumferentially oriented microfilaments in epidermal cells and thereby regulating myosin II contractility during spermathecal contraction, cleavage furrow contraction in early embryos, and embryonic elongation and morphogenesis. Required for P-cell migration. May also play a role in oocyte cellularization.</text>
</comment>
<dbReference type="SUPFAM" id="SSF57889">
    <property type="entry name" value="Cysteine-rich domain"/>
    <property type="match status" value="1"/>
</dbReference>
<evidence type="ECO:0000256" key="25">
    <source>
        <dbReference type="ARBA" id="ARBA00023212"/>
    </source>
</evidence>
<dbReference type="Pfam" id="PF00271">
    <property type="entry name" value="Helicase_C"/>
    <property type="match status" value="1"/>
</dbReference>
<dbReference type="SMART" id="SM00956">
    <property type="entry name" value="RQC"/>
    <property type="match status" value="1"/>
</dbReference>
<dbReference type="GO" id="GO:0043138">
    <property type="term" value="F:3'-5' DNA helicase activity"/>
    <property type="evidence" value="ECO:0007669"/>
    <property type="project" value="UniProtKB-EC"/>
</dbReference>
<dbReference type="Gene3D" id="1.10.510.10">
    <property type="entry name" value="Transferase(Phosphotransferase) domain 1"/>
    <property type="match status" value="1"/>
</dbReference>
<dbReference type="GO" id="GO:0031267">
    <property type="term" value="F:small GTPase binding"/>
    <property type="evidence" value="ECO:0007669"/>
    <property type="project" value="InterPro"/>
</dbReference>
<dbReference type="EMBL" id="UZAD01000073">
    <property type="protein sequence ID" value="VDN82291.1"/>
    <property type="molecule type" value="Genomic_DNA"/>
</dbReference>
<dbReference type="GO" id="GO:0031032">
    <property type="term" value="P:actomyosin structure organization"/>
    <property type="evidence" value="ECO:0007669"/>
    <property type="project" value="TreeGrafter"/>
</dbReference>
<feature type="region of interest" description="Disordered" evidence="42">
    <location>
        <begin position="103"/>
        <end position="123"/>
    </location>
</feature>
<dbReference type="SMART" id="SM00341">
    <property type="entry name" value="HRDC"/>
    <property type="match status" value="1"/>
</dbReference>
<dbReference type="GO" id="GO:0072518">
    <property type="term" value="F:Rho-dependent protein serine/threonine kinase activity"/>
    <property type="evidence" value="ECO:0007669"/>
    <property type="project" value="TreeGrafter"/>
</dbReference>
<feature type="compositionally biased region" description="Low complexity" evidence="42">
    <location>
        <begin position="1014"/>
        <end position="1023"/>
    </location>
</feature>
<evidence type="ECO:0000256" key="32">
    <source>
        <dbReference type="ARBA" id="ARBA00053856"/>
    </source>
</evidence>
<evidence type="ECO:0000256" key="6">
    <source>
        <dbReference type="ARBA" id="ARBA00005446"/>
    </source>
</evidence>
<keyword evidence="12" id="KW-0808">Transferase</keyword>
<evidence type="ECO:0000256" key="36">
    <source>
        <dbReference type="ARBA" id="ARBA00076271"/>
    </source>
</evidence>
<evidence type="ECO:0000256" key="12">
    <source>
        <dbReference type="ARBA" id="ARBA00022679"/>
    </source>
</evidence>
<keyword evidence="14 40" id="KW-0547">Nucleotide-binding</keyword>
<evidence type="ECO:0000256" key="33">
    <source>
        <dbReference type="ARBA" id="ARBA00065158"/>
    </source>
</evidence>
<comment type="similarity">
    <text evidence="7">Belongs to the protein kinase superfamily. AGC Ser/Thr protein kinase family.</text>
</comment>
<dbReference type="Pfam" id="PF16124">
    <property type="entry name" value="RecQ_Zn_bind"/>
    <property type="match status" value="1"/>
</dbReference>
<dbReference type="Gene3D" id="1.10.150.80">
    <property type="entry name" value="HRDC domain"/>
    <property type="match status" value="1"/>
</dbReference>
<keyword evidence="9" id="KW-0963">Cytoplasm</keyword>
<dbReference type="InterPro" id="IPR011545">
    <property type="entry name" value="DEAD/DEAH_box_helicase_dom"/>
</dbReference>
<comment type="catalytic activity">
    <reaction evidence="31">
        <text>ATP + H2O = ADP + phosphate + H(+)</text>
        <dbReference type="Rhea" id="RHEA:13065"/>
        <dbReference type="ChEBI" id="CHEBI:15377"/>
        <dbReference type="ChEBI" id="CHEBI:15378"/>
        <dbReference type="ChEBI" id="CHEBI:30616"/>
        <dbReference type="ChEBI" id="CHEBI:43474"/>
        <dbReference type="ChEBI" id="CHEBI:456216"/>
    </reaction>
</comment>
<feature type="region of interest" description="Disordered" evidence="42">
    <location>
        <begin position="2521"/>
        <end position="2541"/>
    </location>
</feature>
<accession>A0A158PQ70</accession>
<evidence type="ECO:0000259" key="45">
    <source>
        <dbReference type="PROSITE" id="PS50967"/>
    </source>
</evidence>
<evidence type="ECO:0000256" key="29">
    <source>
        <dbReference type="ARBA" id="ARBA00034808"/>
    </source>
</evidence>
<evidence type="ECO:0000256" key="28">
    <source>
        <dbReference type="ARBA" id="ARBA00034617"/>
    </source>
</evidence>
<feature type="domain" description="Protein kinase" evidence="43">
    <location>
        <begin position="1392"/>
        <end position="1654"/>
    </location>
</feature>
<evidence type="ECO:0000256" key="35">
    <source>
        <dbReference type="ARBA" id="ARBA00076065"/>
    </source>
</evidence>
<feature type="domain" description="AGC-kinase C-terminal" evidence="48">
    <location>
        <begin position="1655"/>
        <end position="1726"/>
    </location>
</feature>
<evidence type="ECO:0000256" key="23">
    <source>
        <dbReference type="ARBA" id="ARBA00023054"/>
    </source>
</evidence>
<keyword evidence="23 39" id="KW-0175">Coiled coil</keyword>
<dbReference type="STRING" id="6280.A0A158PQ70"/>
<dbReference type="GO" id="GO:0005856">
    <property type="term" value="C:cytoskeleton"/>
    <property type="evidence" value="ECO:0007669"/>
    <property type="project" value="UniProtKB-SubCell"/>
</dbReference>
<evidence type="ECO:0000256" key="40">
    <source>
        <dbReference type="PROSITE-ProRule" id="PRU10141"/>
    </source>
</evidence>
<dbReference type="SMART" id="SM00133">
    <property type="entry name" value="S_TK_X"/>
    <property type="match status" value="1"/>
</dbReference>
<feature type="domain" description="RhoBD" evidence="49">
    <location>
        <begin position="2134"/>
        <end position="2205"/>
    </location>
</feature>
<evidence type="ECO:0000313" key="50">
    <source>
        <dbReference type="EMBL" id="VDN82291.1"/>
    </source>
</evidence>
<comment type="cofactor">
    <cofactor evidence="1">
        <name>Mg(2+)</name>
        <dbReference type="ChEBI" id="CHEBI:18420"/>
    </cofactor>
</comment>
<dbReference type="PROSITE" id="PS50081">
    <property type="entry name" value="ZF_DAG_PE_2"/>
    <property type="match status" value="1"/>
</dbReference>
<feature type="binding site" evidence="40">
    <location>
        <position position="1421"/>
    </location>
    <ligand>
        <name>ATP</name>
        <dbReference type="ChEBI" id="CHEBI:30616"/>
    </ligand>
</feature>
<dbReference type="Pfam" id="PF00270">
    <property type="entry name" value="DEAD"/>
    <property type="match status" value="1"/>
</dbReference>
<dbReference type="GO" id="GO:0006281">
    <property type="term" value="P:DNA repair"/>
    <property type="evidence" value="ECO:0007669"/>
    <property type="project" value="InterPro"/>
</dbReference>
<dbReference type="InterPro" id="IPR036388">
    <property type="entry name" value="WH-like_DNA-bd_sf"/>
</dbReference>
<keyword evidence="18" id="KW-0347">Helicase</keyword>
<keyword evidence="11" id="KW-0597">Phosphoprotein</keyword>
<organism evidence="52">
    <name type="scientific">Brugia pahangi</name>
    <name type="common">Filarial nematode worm</name>
    <dbReference type="NCBI Taxonomy" id="6280"/>
    <lineage>
        <taxon>Eukaryota</taxon>
        <taxon>Metazoa</taxon>
        <taxon>Ecdysozoa</taxon>
        <taxon>Nematoda</taxon>
        <taxon>Chromadorea</taxon>
        <taxon>Rhabditida</taxon>
        <taxon>Spirurina</taxon>
        <taxon>Spiruromorpha</taxon>
        <taxon>Filarioidea</taxon>
        <taxon>Onchocercidae</taxon>
        <taxon>Brugia</taxon>
    </lineage>
</organism>
<evidence type="ECO:0000256" key="17">
    <source>
        <dbReference type="ARBA" id="ARBA00022801"/>
    </source>
</evidence>
<dbReference type="FunFam" id="3.30.200.20:FF:000072">
    <property type="entry name" value="Rho-associated protein kinase 2"/>
    <property type="match status" value="1"/>
</dbReference>
<dbReference type="InterPro" id="IPR004589">
    <property type="entry name" value="DNA_helicase_ATP-dep_RecQ"/>
</dbReference>
<sequence>MLEGSSLKLKYDSVKCRERVQFGKYRFIKPSGNFIIPDFACERDEKEIRESQTVAPISKPRVVSPISRKKNVILSDDFDDDELLRLADASELEYVPTSVSSSTLINKNKGRSDQESVVSDIPDPPRYDEIYLSDSVVGEEIEFLDSPNDLLDTNMEPDEVTSNERLLTYDRNIGNEQQGSIEIVTLSPDFIPLKSKITPCTTLRNNDVFDNDMDDSDMNMKVRVQESAHPAPHITNELDDTHLLSCNSEKHRHDMHGQFRAFLQDDGDQFEDETKHLGRELCSEMYHILKSRFGFNQFRHRQKHAIIAALLGYDCFILMPTGAGKSLCYQLPAILSKGITVVISPLKSLIEDQKMKMKELEICCYALTSELNQAESDRIYSMLNESSPKIKLLYVTPEKIAASEKLNNMFFSLHRRDLLTRFVVDEAHCVSQWGHDFRPDYTKLQSLRRMFTNPVVPVMALTATATPKIVTDIRVHLAIQQSKLFISSFVRTNLKYDVIAKGPRSLVRVMDRMKILYPDKSGIVYCLSRRDCELVSKMLENHAISSEVYHAGLSDKKRLEVQTKWISNQVNVICATIAFGMGIDKPDVRFVIHFSMPKSIEAYYQETGRAGRDGLNSYCAILYSYNDSVRIRKMIEGENNTQGVRTMHLNSVLQIVAYCENVSICRRKLLVEHFGEVYDAEACRTSNSPCDVCVQQIKNANAYKVYDVTEEAKLVTQSMLYMHNVTLKYLADLYRGHMGQKKFVDMAMRLGHTKYAMFGRGVRMQETDALRFVRKLVIDGVITEQLYNTKFGTTVAYAELTELGRELANGHSRMKVYLHISNQSDDDSHGMEVAGLMSINSVSEVEALKERYMVKHADLFSKCKGDLLRLFSDIASAEGLSNHLPIINSEGIEQIAALMPRTYSDLLQIDSMTVRKAERYGAQIMCMLKEYWNELDAREENEIKRQLNHMNTNKDIVGGFRDIQIDGAVTPASVLNSQSICGRGKYLPYFGTSTRFTGSGNRRGQDRKRGFNESQRSSSSRGSTHSRHGRRKTYASHATKVPINRSLFPNLNDTAKTIGYVMDTDRHQDTSNVEKLEIGETVISSQSRYTATESLRMQRLHKMLDLTRVPGTSILPYPGSPVKVRHNIASMFSVRSLWATEEERKTAVSELYNFKTLRKRKWIQKILLEESDSDSDGEFPFTLNDLHTILKLHRRRRKLQKTYHINVLNSQYTYYGAGLLSNYDPFPEHQDRIKEKYGVKSKQNTKQLIWNKSLNLSPIRLHPQEMGCLFILGFRTGFEGTAFILKTEDRGSHIITMLAHLTIADWINFDSIAHVEEMGEAAELAEQLLNPRSMLNVDGLLARLQLQDALAALVEDCNYPLLRRTKNIDNFVTRYSEAVQQLTTLRLKGSDFQLIKVIGRGAYGEVQLVRHTISRNVYAMKLLNKNEMVRRADSAFFWEERDIMAHAHSEWIVRLHYAFQDTQFLYMVMEYMPGGDLVNLMTSYDVSEKWARFYAAELVMALDTLHGMGYIHRDVKPDNMLISKSGHVKLADFGTCLRMGPNGLVKCTTAVGTPDYISPEVLELQGTEGVYGREVDWWAVGIFVYEMLVGETPFYADSLMGTYTRIRNHATELNFPEDVEMSENAKNLVRAFLSVSEKRLGKDGVESIKQHPFFQNDEWNFETIRKAVPPVIPELKGDDDASHFDDIEVKEPDPAEFFQIPKSFAGNQLPFVGFTYSNETGPISVIQKKFETTSRDDAVQVRAALNQLNQISESQLEDEKRKLEKELATYQIQVKDLTRKLDMEREEMNIKIQMITSLEEQLIIKAKVEDRMKELERQIGELNEKCRHHSEAEERARKQQSELHAKLNSQSEIARELNERLQKSNEEETVLQQQIDQLHTLNSQERENLRRAQQRSNEQSEKVEELRIELAAARDREMALKCQVGKLSELMAQQENFSDENKINDEARKNNVRLVGDLQAAHKKLEQLTSHLEQETNRRISAQNDVHCLNDQLSNMQSSLHYQENELKRVRDEKRRLEDQLQSLSSLSRLLQRQLEDVREQFDTESSFVNIYKTEMNALNEELLEKTRRLEQLEEHQRREEERTRDMLAHLESERLARRIAEENLSTTDKEKTMLEVEVRQLVQRHEKELAAKDAAIQLISQKEEELQQSLQGAQNELRSISERDWSRTSPEENIRDLKNQLEHEKVMKTTAINKLEEVMAQRQANEALKKGKMSRSDARRREKKIVELEKDLRMERQKYEERVMQIVKENEQLKLALAEEEKANEKLRMDLETFRHLETAMNEQKKRERQEIHGDHPRTSAANLMQGINENELRYDGAVSIRLTVKRRQQWQECFAIFNPAGLFFYLTQNDRQPFQTIQADRLCHARHVSAADVRCAGENQLPRIFQILYGTEENSSSRRSSVADLSSLSGSREEKLDKALWNRHDLVELTFHMPTNCDLCVKPLSNLLRPPPAFECRRCRMRFHRDHLGVETIPQCRQTVDAREMLIMAPSAETCEAWVQHLKRFLDYKHSQKMGTLLPLSGSSMKVPTKSANVPRSATLPNNSLISPVAL</sequence>
<keyword evidence="19" id="KW-0862">Zinc</keyword>
<reference evidence="52" key="1">
    <citation type="submission" date="2016-04" db="UniProtKB">
        <authorList>
            <consortium name="WormBaseParasite"/>
        </authorList>
    </citation>
    <scope>IDENTIFICATION</scope>
</reference>
<dbReference type="PROSITE" id="PS51192">
    <property type="entry name" value="HELICASE_ATP_BIND_1"/>
    <property type="match status" value="1"/>
</dbReference>
<comment type="subunit">
    <text evidence="33">Interacts with rho-1.</text>
</comment>
<comment type="subcellular location">
    <subcellularLocation>
        <location evidence="5">Cleavage furrow</location>
    </subcellularLocation>
    <subcellularLocation>
        <location evidence="4">Cytoplasm</location>
        <location evidence="4">Cytoskeleton</location>
    </subcellularLocation>
    <subcellularLocation>
        <location evidence="3">Nucleus</location>
    </subcellularLocation>
</comment>
<evidence type="ECO:0000256" key="21">
    <source>
        <dbReference type="ARBA" id="ARBA00022842"/>
    </source>
</evidence>
<evidence type="ECO:0000259" key="44">
    <source>
        <dbReference type="PROSITE" id="PS50081"/>
    </source>
</evidence>
<feature type="region of interest" description="Disordered" evidence="42">
    <location>
        <begin position="2151"/>
        <end position="2172"/>
    </location>
</feature>
<evidence type="ECO:0000256" key="26">
    <source>
        <dbReference type="ARBA" id="ARBA00023235"/>
    </source>
</evidence>
<dbReference type="InterPro" id="IPR002219">
    <property type="entry name" value="PKC_DAG/PE"/>
</dbReference>
<feature type="domain" description="Helicase ATP-binding" evidence="46">
    <location>
        <begin position="306"/>
        <end position="483"/>
    </location>
</feature>
<dbReference type="InterPro" id="IPR001650">
    <property type="entry name" value="Helicase_C-like"/>
</dbReference>
<dbReference type="Gene3D" id="3.40.50.300">
    <property type="entry name" value="P-loop containing nucleotide triphosphate hydrolases"/>
    <property type="match status" value="2"/>
</dbReference>
<dbReference type="PROSITE" id="PS51285">
    <property type="entry name" value="AGC_KINASE_CTER"/>
    <property type="match status" value="1"/>
</dbReference>
<dbReference type="GO" id="GO:1901888">
    <property type="term" value="P:regulation of cell junction assembly"/>
    <property type="evidence" value="ECO:0007669"/>
    <property type="project" value="TreeGrafter"/>
</dbReference>
<reference evidence="50 51" key="2">
    <citation type="submission" date="2018-11" db="EMBL/GenBank/DDBJ databases">
        <authorList>
            <consortium name="Pathogen Informatics"/>
        </authorList>
    </citation>
    <scope>NUCLEOTIDE SEQUENCE [LARGE SCALE GENOMIC DNA]</scope>
</reference>
<evidence type="ECO:0000256" key="10">
    <source>
        <dbReference type="ARBA" id="ARBA00022527"/>
    </source>
</evidence>
<dbReference type="InterPro" id="IPR027417">
    <property type="entry name" value="P-loop_NTPase"/>
</dbReference>
<dbReference type="SUPFAM" id="SSF47819">
    <property type="entry name" value="HRDC-like"/>
    <property type="match status" value="1"/>
</dbReference>
<dbReference type="Gene3D" id="1.10.10.10">
    <property type="entry name" value="Winged helix-like DNA-binding domain superfamily/Winged helix DNA-binding domain"/>
    <property type="match status" value="1"/>
</dbReference>
<dbReference type="Gene3D" id="3.30.60.20">
    <property type="match status" value="1"/>
</dbReference>
<evidence type="ECO:0000256" key="27">
    <source>
        <dbReference type="ARBA" id="ARBA00023242"/>
    </source>
</evidence>
<dbReference type="InterPro" id="IPR000961">
    <property type="entry name" value="AGC-kinase_C"/>
</dbReference>
<evidence type="ECO:0000256" key="5">
    <source>
        <dbReference type="ARBA" id="ARBA00004626"/>
    </source>
</evidence>
<keyword evidence="27" id="KW-0539">Nucleus</keyword>
<dbReference type="PROSITE" id="PS00107">
    <property type="entry name" value="PROTEIN_KINASE_ATP"/>
    <property type="match status" value="1"/>
</dbReference>
<dbReference type="GO" id="GO:0006260">
    <property type="term" value="P:DNA replication"/>
    <property type="evidence" value="ECO:0007669"/>
    <property type="project" value="InterPro"/>
</dbReference>
<dbReference type="GO" id="GO:0005737">
    <property type="term" value="C:cytoplasm"/>
    <property type="evidence" value="ECO:0007669"/>
    <property type="project" value="TreeGrafter"/>
</dbReference>
<keyword evidence="10" id="KW-0723">Serine/threonine-protein kinase</keyword>
<dbReference type="InterPro" id="IPR017441">
    <property type="entry name" value="Protein_kinase_ATP_BS"/>
</dbReference>
<dbReference type="NCBIfam" id="TIGR00614">
    <property type="entry name" value="recQ_fam"/>
    <property type="match status" value="1"/>
</dbReference>
<feature type="domain" description="Phorbol-ester/DAG-type" evidence="44">
    <location>
        <begin position="2425"/>
        <end position="2478"/>
    </location>
</feature>
<dbReference type="PANTHER" id="PTHR22988">
    <property type="entry name" value="MYOTONIC DYSTROPHY S/T KINASE-RELATED"/>
    <property type="match status" value="1"/>
</dbReference>
<dbReference type="InterPro" id="IPR000719">
    <property type="entry name" value="Prot_kinase_dom"/>
</dbReference>
<evidence type="ECO:0000256" key="34">
    <source>
        <dbReference type="ARBA" id="ARBA00068946"/>
    </source>
</evidence>
<evidence type="ECO:0000256" key="13">
    <source>
        <dbReference type="ARBA" id="ARBA00022723"/>
    </source>
</evidence>
<gene>
    <name evidence="50" type="ORF">BPAG_LOCUS1105</name>
</gene>
<name>A0A158PQ70_BRUPA</name>
<feature type="region of interest" description="Disordered" evidence="42">
    <location>
        <begin position="1827"/>
        <end position="1851"/>
    </location>
</feature>
<dbReference type="Pfam" id="PF00069">
    <property type="entry name" value="Pkinase"/>
    <property type="match status" value="1"/>
</dbReference>
<dbReference type="PROSITE" id="PS50011">
    <property type="entry name" value="PROTEIN_KINASE_DOM"/>
    <property type="match status" value="1"/>
</dbReference>
<dbReference type="Gene3D" id="2.30.29.30">
    <property type="entry name" value="Pleckstrin-homology domain (PH domain)/Phosphotyrosine-binding domain (PTB)"/>
    <property type="match status" value="1"/>
</dbReference>
<dbReference type="InterPro" id="IPR036390">
    <property type="entry name" value="WH_DNA-bd_sf"/>
</dbReference>
<evidence type="ECO:0000256" key="8">
    <source>
        <dbReference type="ARBA" id="ARBA00012513"/>
    </source>
</evidence>
<protein>
    <recommendedName>
        <fullName evidence="34">Rho-associated protein kinase let-502</fullName>
        <ecNumber evidence="8">2.7.11.1</ecNumber>
        <ecNumber evidence="29">5.6.2.4</ecNumber>
    </recommendedName>
    <alternativeName>
        <fullName evidence="35">Bloom syndrome protein homolog</fullName>
    </alternativeName>
    <alternativeName>
        <fullName evidence="30">DNA 3'-5' helicase BLM</fullName>
    </alternativeName>
    <alternativeName>
        <fullName evidence="37">Lethal protein 502</fullName>
    </alternativeName>
    <alternativeName>
        <fullName evidence="36">RecQ helicase homolog</fullName>
    </alternativeName>
    <alternativeName>
        <fullName evidence="38">Rho-binding kinase let-502</fullName>
    </alternativeName>
</protein>
<dbReference type="InterPro" id="IPR008271">
    <property type="entry name" value="Ser/Thr_kinase_AS"/>
</dbReference>
<dbReference type="Gene3D" id="3.30.200.20">
    <property type="entry name" value="Phosphorylase Kinase, domain 1"/>
    <property type="match status" value="1"/>
</dbReference>
<evidence type="ECO:0000256" key="41">
    <source>
        <dbReference type="SAM" id="Coils"/>
    </source>
</evidence>
<dbReference type="CDD" id="cd18794">
    <property type="entry name" value="SF2_C_RecQ"/>
    <property type="match status" value="1"/>
</dbReference>
<evidence type="ECO:0000256" key="16">
    <source>
        <dbReference type="ARBA" id="ARBA00022777"/>
    </source>
</evidence>
<keyword evidence="26" id="KW-0413">Isomerase</keyword>
<evidence type="ECO:0000256" key="2">
    <source>
        <dbReference type="ARBA" id="ARBA00001947"/>
    </source>
</evidence>
<dbReference type="SUPFAM" id="SSF52540">
    <property type="entry name" value="P-loop containing nucleoside triphosphate hydrolases"/>
    <property type="match status" value="1"/>
</dbReference>
<feature type="compositionally biased region" description="Polar residues" evidence="42">
    <location>
        <begin position="2523"/>
        <end position="2541"/>
    </location>
</feature>
<dbReference type="GO" id="GO:0000281">
    <property type="term" value="P:mitotic cytokinesis"/>
    <property type="evidence" value="ECO:0007669"/>
    <property type="project" value="TreeGrafter"/>
</dbReference>
<dbReference type="PANTHER" id="PTHR22988:SF73">
    <property type="entry name" value="RHO-ASSOCIATED PROTEIN KINASE"/>
    <property type="match status" value="1"/>
</dbReference>
<keyword evidence="13" id="KW-0479">Metal-binding</keyword>
<feature type="compositionally biased region" description="Basic residues" evidence="42">
    <location>
        <begin position="1024"/>
        <end position="1034"/>
    </location>
</feature>
<dbReference type="CDD" id="cd20813">
    <property type="entry name" value="C1_ROCK"/>
    <property type="match status" value="1"/>
</dbReference>
<dbReference type="GO" id="GO:0005524">
    <property type="term" value="F:ATP binding"/>
    <property type="evidence" value="ECO:0007669"/>
    <property type="project" value="UniProtKB-UniRule"/>
</dbReference>
<comment type="similarity">
    <text evidence="6">Belongs to the helicase family. RecQ subfamily.</text>
</comment>
<dbReference type="GO" id="GO:0007131">
    <property type="term" value="P:reciprocal meiotic recombination"/>
    <property type="evidence" value="ECO:0007669"/>
    <property type="project" value="UniProtKB-ARBA"/>
</dbReference>
<evidence type="ECO:0000256" key="30">
    <source>
        <dbReference type="ARBA" id="ARBA00044542"/>
    </source>
</evidence>
<dbReference type="GO" id="GO:0030866">
    <property type="term" value="P:cortical actin cytoskeleton organization"/>
    <property type="evidence" value="ECO:0007669"/>
    <property type="project" value="TreeGrafter"/>
</dbReference>
<feature type="compositionally biased region" description="Basic and acidic residues" evidence="42">
    <location>
        <begin position="1827"/>
        <end position="1845"/>
    </location>
</feature>
<evidence type="ECO:0000256" key="9">
    <source>
        <dbReference type="ARBA" id="ARBA00022490"/>
    </source>
</evidence>
<dbReference type="SUPFAM" id="SSF46785">
    <property type="entry name" value="Winged helix' DNA-binding domain"/>
    <property type="match status" value="1"/>
</dbReference>
<dbReference type="FunFam" id="3.40.50.300:FF:000296">
    <property type="entry name" value="ATP-dependent DNA helicase RecQ"/>
    <property type="match status" value="1"/>
</dbReference>
<dbReference type="GO" id="GO:0016787">
    <property type="term" value="F:hydrolase activity"/>
    <property type="evidence" value="ECO:0007669"/>
    <property type="project" value="UniProtKB-KW"/>
</dbReference>
<evidence type="ECO:0000259" key="48">
    <source>
        <dbReference type="PROSITE" id="PS51285"/>
    </source>
</evidence>
<evidence type="ECO:0000256" key="18">
    <source>
        <dbReference type="ARBA" id="ARBA00022806"/>
    </source>
</evidence>
<dbReference type="Pfam" id="PF00570">
    <property type="entry name" value="HRDC"/>
    <property type="match status" value="1"/>
</dbReference>
<evidence type="ECO:0000256" key="3">
    <source>
        <dbReference type="ARBA" id="ARBA00004123"/>
    </source>
</evidence>
<dbReference type="FunFam" id="3.40.50.300:FF:000340">
    <property type="entry name" value="Bloom syndrome, RecQ helicase"/>
    <property type="match status" value="1"/>
</dbReference>
<dbReference type="GO" id="GO:0008270">
    <property type="term" value="F:zinc ion binding"/>
    <property type="evidence" value="ECO:0007669"/>
    <property type="project" value="UniProtKB-KW"/>
</dbReference>
<keyword evidence="22" id="KW-0896">Oogenesis</keyword>
<keyword evidence="20 40" id="KW-0067">ATP-binding</keyword>
<dbReference type="InterPro" id="IPR032284">
    <property type="entry name" value="RecQ_Zn-bd"/>
</dbReference>
<feature type="coiled-coil region" evidence="41">
    <location>
        <begin position="2219"/>
        <end position="2278"/>
    </location>
</feature>
<evidence type="ECO:0000259" key="49">
    <source>
        <dbReference type="PROSITE" id="PS51859"/>
    </source>
</evidence>
<dbReference type="EC" id="5.6.2.4" evidence="29"/>
<keyword evidence="16" id="KW-0418">Kinase</keyword>
<keyword evidence="21" id="KW-0460">Magnesium</keyword>
<evidence type="ECO:0000256" key="42">
    <source>
        <dbReference type="SAM" id="MobiDB-lite"/>
    </source>
</evidence>
<feature type="domain" description="Helicase C-terminal" evidence="47">
    <location>
        <begin position="508"/>
        <end position="653"/>
    </location>
</feature>
<dbReference type="InterPro" id="IPR010997">
    <property type="entry name" value="HRDC-like_sf"/>
</dbReference>
<evidence type="ECO:0000256" key="1">
    <source>
        <dbReference type="ARBA" id="ARBA00001946"/>
    </source>
</evidence>
<evidence type="ECO:0000313" key="51">
    <source>
        <dbReference type="Proteomes" id="UP000278627"/>
    </source>
</evidence>
<dbReference type="GO" id="GO:0003677">
    <property type="term" value="F:DNA binding"/>
    <property type="evidence" value="ECO:0007669"/>
    <property type="project" value="UniProtKB-KW"/>
</dbReference>
<evidence type="ECO:0000256" key="24">
    <source>
        <dbReference type="ARBA" id="ARBA00023125"/>
    </source>
</evidence>
<dbReference type="GO" id="GO:0005634">
    <property type="term" value="C:nucleus"/>
    <property type="evidence" value="ECO:0007669"/>
    <property type="project" value="UniProtKB-SubCell"/>
</dbReference>
<dbReference type="Gene3D" id="1.20.5.730">
    <property type="entry name" value="Single helix bin"/>
    <property type="match status" value="1"/>
</dbReference>
<dbReference type="Pfam" id="PF08912">
    <property type="entry name" value="Rho_Binding"/>
    <property type="match status" value="1"/>
</dbReference>
<dbReference type="Pfam" id="PF09382">
    <property type="entry name" value="RQC"/>
    <property type="match status" value="1"/>
</dbReference>
<dbReference type="GO" id="GO:0032154">
    <property type="term" value="C:cleavage furrow"/>
    <property type="evidence" value="ECO:0007669"/>
    <property type="project" value="UniProtKB-SubCell"/>
</dbReference>
<dbReference type="FunFam" id="1.10.510.10:FF:000047">
    <property type="entry name" value="Rho-associated protein kinase 1"/>
    <property type="match status" value="1"/>
</dbReference>
<dbReference type="WBParaSite" id="BPAG_0000110401-mRNA-1">
    <property type="protein sequence ID" value="BPAG_0000110401-mRNA-1"/>
    <property type="gene ID" value="BPAG_0000110401"/>
</dbReference>
<evidence type="ECO:0000256" key="39">
    <source>
        <dbReference type="PROSITE-ProRule" id="PRU01206"/>
    </source>
</evidence>
<dbReference type="SUPFAM" id="SSF56112">
    <property type="entry name" value="Protein kinase-like (PK-like)"/>
    <property type="match status" value="1"/>
</dbReference>
<dbReference type="SMART" id="SM00109">
    <property type="entry name" value="C1"/>
    <property type="match status" value="1"/>
</dbReference>
<evidence type="ECO:0000256" key="37">
    <source>
        <dbReference type="ARBA" id="ARBA00079005"/>
    </source>
</evidence>
<dbReference type="GO" id="GO:0048477">
    <property type="term" value="P:oogenesis"/>
    <property type="evidence" value="ECO:0007669"/>
    <property type="project" value="UniProtKB-KW"/>
</dbReference>
<keyword evidence="51" id="KW-1185">Reference proteome</keyword>
<dbReference type="InterPro" id="IPR044876">
    <property type="entry name" value="HRDC_dom_sf"/>
</dbReference>
<comment type="catalytic activity">
    <reaction evidence="28">
        <text>Couples ATP hydrolysis with the unwinding of duplex DNA by translocating in the 3'-5' direction.</text>
        <dbReference type="EC" id="5.6.2.4"/>
    </reaction>
</comment>
<dbReference type="InterPro" id="IPR011993">
    <property type="entry name" value="PH-like_dom_sf"/>
</dbReference>
<dbReference type="PROSITE" id="PS51194">
    <property type="entry name" value="HELICASE_CTER"/>
    <property type="match status" value="1"/>
</dbReference>
<keyword evidence="15" id="KW-0863">Zinc-finger</keyword>
<keyword evidence="17" id="KW-0378">Hydrolase</keyword>
<comment type="cofactor">
    <cofactor evidence="2">
        <name>Zn(2+)</name>
        <dbReference type="ChEBI" id="CHEBI:29105"/>
    </cofactor>
</comment>
<dbReference type="SMART" id="SM00220">
    <property type="entry name" value="S_TKc"/>
    <property type="match status" value="1"/>
</dbReference>
<dbReference type="EC" id="2.7.11.1" evidence="8"/>
<dbReference type="GO" id="GO:0048598">
    <property type="term" value="P:embryonic morphogenesis"/>
    <property type="evidence" value="ECO:0007669"/>
    <property type="project" value="TreeGrafter"/>
</dbReference>
<dbReference type="PROSITE" id="PS50967">
    <property type="entry name" value="HRDC"/>
    <property type="match status" value="1"/>
</dbReference>
<feature type="compositionally biased region" description="Basic and acidic residues" evidence="42">
    <location>
        <begin position="2160"/>
        <end position="2172"/>
    </location>
</feature>
<evidence type="ECO:0000256" key="20">
    <source>
        <dbReference type="ARBA" id="ARBA00022840"/>
    </source>
</evidence>
<evidence type="ECO:0000313" key="52">
    <source>
        <dbReference type="WBParaSite" id="BPAG_0000110401-mRNA-1"/>
    </source>
</evidence>
<dbReference type="InterPro" id="IPR011009">
    <property type="entry name" value="Kinase-like_dom_sf"/>
</dbReference>
<evidence type="ECO:0000256" key="19">
    <source>
        <dbReference type="ARBA" id="ARBA00022833"/>
    </source>
</evidence>
<dbReference type="GO" id="GO:0007266">
    <property type="term" value="P:Rho protein signal transduction"/>
    <property type="evidence" value="ECO:0007669"/>
    <property type="project" value="UniProtKB-UniRule"/>
</dbReference>
<dbReference type="InterPro" id="IPR015008">
    <property type="entry name" value="ROCK_Rho-bd_dom"/>
</dbReference>
<dbReference type="PROSITE" id="PS51859">
    <property type="entry name" value="RHO_BD"/>
    <property type="match status" value="1"/>
</dbReference>
<evidence type="ECO:0000256" key="11">
    <source>
        <dbReference type="ARBA" id="ARBA00022553"/>
    </source>
</evidence>
<evidence type="ECO:0000256" key="31">
    <source>
        <dbReference type="ARBA" id="ARBA00049360"/>
    </source>
</evidence>
<dbReference type="SMART" id="SM00487">
    <property type="entry name" value="DEXDc"/>
    <property type="match status" value="1"/>
</dbReference>